<accession>A0ABY3SFD5</accession>
<proteinExistence type="predicted"/>
<evidence type="ECO:0000313" key="3">
    <source>
        <dbReference type="Proteomes" id="UP001649230"/>
    </source>
</evidence>
<gene>
    <name evidence="2" type="ORF">L0M14_18725</name>
</gene>
<dbReference type="CDD" id="cd00063">
    <property type="entry name" value="FN3"/>
    <property type="match status" value="1"/>
</dbReference>
<dbReference type="EMBL" id="CP090978">
    <property type="protein sequence ID" value="UJF31795.1"/>
    <property type="molecule type" value="Genomic_DNA"/>
</dbReference>
<dbReference type="Gene3D" id="2.60.40.10">
    <property type="entry name" value="Immunoglobulins"/>
    <property type="match status" value="1"/>
</dbReference>
<protein>
    <recommendedName>
        <fullName evidence="4">Fibronectin type-III domain-containing protein</fullName>
    </recommendedName>
</protein>
<reference evidence="2 3" key="1">
    <citation type="journal article" date="2024" name="Int. J. Syst. Evol. Microbiol.">
        <title>Paenibacillus hexagrammi sp. nov., a novel bacterium isolated from the gut content of Hexagrammos agrammus.</title>
        <authorList>
            <person name="Jung H.K."/>
            <person name="Kim D.G."/>
            <person name="Zin H."/>
            <person name="Park J."/>
            <person name="Jung H."/>
            <person name="Kim Y.O."/>
            <person name="Kong H.J."/>
            <person name="Kim J.W."/>
            <person name="Kim Y.S."/>
        </authorList>
    </citation>
    <scope>NUCLEOTIDE SEQUENCE [LARGE SCALE GENOMIC DNA]</scope>
    <source>
        <strain evidence="2 3">YPD9-1</strain>
    </source>
</reference>
<name>A0ABY3SFD5_9BACL</name>
<dbReference type="InterPro" id="IPR013783">
    <property type="entry name" value="Ig-like_fold"/>
</dbReference>
<dbReference type="InterPro" id="IPR003961">
    <property type="entry name" value="FN3_dom"/>
</dbReference>
<sequence length="107" mass="11720">MTTVVDDFSDGGRAGTPAYHDQTAITGHTYKYRVRGVNESGHSDWSNEVTTVAAHVITDELSLLYKDNEKRNVYAYDHSTNVLTSAASGNELGIDTRRMCPLPAQVS</sequence>
<dbReference type="InterPro" id="IPR036116">
    <property type="entry name" value="FN3_sf"/>
</dbReference>
<dbReference type="Proteomes" id="UP001649230">
    <property type="component" value="Chromosome"/>
</dbReference>
<organism evidence="2 3">
    <name type="scientific">Paenibacillus hexagrammi</name>
    <dbReference type="NCBI Taxonomy" id="2908839"/>
    <lineage>
        <taxon>Bacteria</taxon>
        <taxon>Bacillati</taxon>
        <taxon>Bacillota</taxon>
        <taxon>Bacilli</taxon>
        <taxon>Bacillales</taxon>
        <taxon>Paenibacillaceae</taxon>
        <taxon>Paenibacillus</taxon>
    </lineage>
</organism>
<evidence type="ECO:0000313" key="2">
    <source>
        <dbReference type="EMBL" id="UJF31795.1"/>
    </source>
</evidence>
<dbReference type="SUPFAM" id="SSF49265">
    <property type="entry name" value="Fibronectin type III"/>
    <property type="match status" value="1"/>
</dbReference>
<feature type="region of interest" description="Disordered" evidence="1">
    <location>
        <begin position="1"/>
        <end position="20"/>
    </location>
</feature>
<dbReference type="RefSeq" id="WP_235118140.1">
    <property type="nucleotide sequence ID" value="NZ_CP090978.1"/>
</dbReference>
<evidence type="ECO:0000256" key="1">
    <source>
        <dbReference type="SAM" id="MobiDB-lite"/>
    </source>
</evidence>
<keyword evidence="3" id="KW-1185">Reference proteome</keyword>
<evidence type="ECO:0008006" key="4">
    <source>
        <dbReference type="Google" id="ProtNLM"/>
    </source>
</evidence>